<gene>
    <name evidence="3" type="ORF">PR001_g31150</name>
    <name evidence="2" type="ORF">PR002_g31006</name>
</gene>
<name>A0A6A3GNA8_9STRA</name>
<evidence type="ECO:0000313" key="2">
    <source>
        <dbReference type="EMBL" id="KAE8957997.1"/>
    </source>
</evidence>
<dbReference type="Pfam" id="PF07002">
    <property type="entry name" value="Copine"/>
    <property type="match status" value="1"/>
</dbReference>
<organism evidence="2 5">
    <name type="scientific">Phytophthora rubi</name>
    <dbReference type="NCBI Taxonomy" id="129364"/>
    <lineage>
        <taxon>Eukaryota</taxon>
        <taxon>Sar</taxon>
        <taxon>Stramenopiles</taxon>
        <taxon>Oomycota</taxon>
        <taxon>Peronosporomycetes</taxon>
        <taxon>Peronosporales</taxon>
        <taxon>Peronosporaceae</taxon>
        <taxon>Phytophthora</taxon>
    </lineage>
</organism>
<dbReference type="Proteomes" id="UP000435112">
    <property type="component" value="Unassembled WGS sequence"/>
</dbReference>
<dbReference type="InterPro" id="IPR052079">
    <property type="entry name" value="E3_ligase/Copine_domain"/>
</dbReference>
<dbReference type="PANTHER" id="PTHR45751:SF11">
    <property type="entry name" value="COPINE FAMILY PROTEIN 2"/>
    <property type="match status" value="1"/>
</dbReference>
<protein>
    <recommendedName>
        <fullName evidence="1">Copine C-terminal domain-containing protein</fullName>
    </recommendedName>
</protein>
<dbReference type="EMBL" id="QXFV01007736">
    <property type="protein sequence ID" value="KAE8958091.1"/>
    <property type="molecule type" value="Genomic_DNA"/>
</dbReference>
<dbReference type="GO" id="GO:0016567">
    <property type="term" value="P:protein ubiquitination"/>
    <property type="evidence" value="ECO:0007669"/>
    <property type="project" value="TreeGrafter"/>
</dbReference>
<dbReference type="GO" id="GO:0005634">
    <property type="term" value="C:nucleus"/>
    <property type="evidence" value="ECO:0007669"/>
    <property type="project" value="TreeGrafter"/>
</dbReference>
<dbReference type="AlphaFoldDB" id="A0A6A3GNA8"/>
<dbReference type="OrthoDB" id="5855668at2759"/>
<dbReference type="GO" id="GO:0004842">
    <property type="term" value="F:ubiquitin-protein transferase activity"/>
    <property type="evidence" value="ECO:0007669"/>
    <property type="project" value="TreeGrafter"/>
</dbReference>
<sequence>RFDNFQFVEYNAVMQLNKKNPEAGFAIMALMEIPEQYKMIRELGLIQ</sequence>
<evidence type="ECO:0000313" key="5">
    <source>
        <dbReference type="Proteomes" id="UP000435112"/>
    </source>
</evidence>
<accession>A0A6A3GNA8</accession>
<dbReference type="Proteomes" id="UP000429607">
    <property type="component" value="Unassembled WGS sequence"/>
</dbReference>
<evidence type="ECO:0000313" key="3">
    <source>
        <dbReference type="EMBL" id="KAE8958091.1"/>
    </source>
</evidence>
<dbReference type="EMBL" id="QXFU01007670">
    <property type="protein sequence ID" value="KAE8957997.1"/>
    <property type="molecule type" value="Genomic_DNA"/>
</dbReference>
<comment type="caution">
    <text evidence="2">The sequence shown here is derived from an EMBL/GenBank/DDBJ whole genome shotgun (WGS) entry which is preliminary data.</text>
</comment>
<dbReference type="PANTHER" id="PTHR45751">
    <property type="entry name" value="COPINE FAMILY PROTEIN 1"/>
    <property type="match status" value="1"/>
</dbReference>
<feature type="non-terminal residue" evidence="2">
    <location>
        <position position="1"/>
    </location>
</feature>
<evidence type="ECO:0000259" key="1">
    <source>
        <dbReference type="Pfam" id="PF07002"/>
    </source>
</evidence>
<reference evidence="4 5" key="1">
    <citation type="submission" date="2018-09" db="EMBL/GenBank/DDBJ databases">
        <title>Genomic investigation of the strawberry pathogen Phytophthora fragariae indicates pathogenicity is determined by transcriptional variation in three key races.</title>
        <authorList>
            <person name="Adams T.M."/>
            <person name="Armitage A.D."/>
            <person name="Sobczyk M.K."/>
            <person name="Bates H.J."/>
            <person name="Dunwell J.M."/>
            <person name="Nellist C.F."/>
            <person name="Harrison R.J."/>
        </authorList>
    </citation>
    <scope>NUCLEOTIDE SEQUENCE [LARGE SCALE GENOMIC DNA]</scope>
    <source>
        <strain evidence="3 4">SCRP249</strain>
        <strain evidence="2 5">SCRP324</strain>
    </source>
</reference>
<proteinExistence type="predicted"/>
<evidence type="ECO:0000313" key="4">
    <source>
        <dbReference type="Proteomes" id="UP000429607"/>
    </source>
</evidence>
<dbReference type="InterPro" id="IPR010734">
    <property type="entry name" value="Copine_C"/>
</dbReference>
<feature type="domain" description="Copine C-terminal" evidence="1">
    <location>
        <begin position="3"/>
        <end position="45"/>
    </location>
</feature>